<gene>
    <name evidence="9" type="ORF">EYB31_25055</name>
</gene>
<dbReference type="Proteomes" id="UP000293142">
    <property type="component" value="Unassembled WGS sequence"/>
</dbReference>
<feature type="transmembrane region" description="Helical" evidence="7">
    <location>
        <begin position="349"/>
        <end position="371"/>
    </location>
</feature>
<evidence type="ECO:0000256" key="5">
    <source>
        <dbReference type="ARBA" id="ARBA00023136"/>
    </source>
</evidence>
<dbReference type="EMBL" id="SIRE01000019">
    <property type="protein sequence ID" value="TBL74593.1"/>
    <property type="molecule type" value="Genomic_DNA"/>
</dbReference>
<dbReference type="OrthoDB" id="182417at2"/>
<evidence type="ECO:0000256" key="3">
    <source>
        <dbReference type="ARBA" id="ARBA00022692"/>
    </source>
</evidence>
<feature type="transmembrane region" description="Helical" evidence="7">
    <location>
        <begin position="12"/>
        <end position="38"/>
    </location>
</feature>
<evidence type="ECO:0000313" key="10">
    <source>
        <dbReference type="Proteomes" id="UP000293142"/>
    </source>
</evidence>
<feature type="transmembrane region" description="Helical" evidence="7">
    <location>
        <begin position="292"/>
        <end position="311"/>
    </location>
</feature>
<dbReference type="AlphaFoldDB" id="A0A4Q9DME6"/>
<evidence type="ECO:0000256" key="4">
    <source>
        <dbReference type="ARBA" id="ARBA00022989"/>
    </source>
</evidence>
<dbReference type="InterPro" id="IPR011701">
    <property type="entry name" value="MFS"/>
</dbReference>
<feature type="transmembrane region" description="Helical" evidence="7">
    <location>
        <begin position="81"/>
        <end position="98"/>
    </location>
</feature>
<keyword evidence="5 7" id="KW-0472">Membrane</keyword>
<dbReference type="InterPro" id="IPR036259">
    <property type="entry name" value="MFS_trans_sf"/>
</dbReference>
<dbReference type="PANTHER" id="PTHR11360:SF284">
    <property type="entry name" value="EG:103B4.3 PROTEIN-RELATED"/>
    <property type="match status" value="1"/>
</dbReference>
<name>A0A4Q9DME6_9BACL</name>
<comment type="caution">
    <text evidence="9">The sequence shown here is derived from an EMBL/GenBank/DDBJ whole genome shotgun (WGS) entry which is preliminary data.</text>
</comment>
<feature type="transmembrane region" description="Helical" evidence="7">
    <location>
        <begin position="104"/>
        <end position="127"/>
    </location>
</feature>
<keyword evidence="3 7" id="KW-0812">Transmembrane</keyword>
<keyword evidence="2" id="KW-0813">Transport</keyword>
<feature type="transmembrane region" description="Helical" evidence="7">
    <location>
        <begin position="377"/>
        <end position="398"/>
    </location>
</feature>
<accession>A0A4Q9DME6</accession>
<dbReference type="GO" id="GO:0005886">
    <property type="term" value="C:plasma membrane"/>
    <property type="evidence" value="ECO:0007669"/>
    <property type="project" value="UniProtKB-SubCell"/>
</dbReference>
<evidence type="ECO:0000256" key="7">
    <source>
        <dbReference type="SAM" id="Phobius"/>
    </source>
</evidence>
<proteinExistence type="predicted"/>
<feature type="transmembrane region" description="Helical" evidence="7">
    <location>
        <begin position="317"/>
        <end position="337"/>
    </location>
</feature>
<organism evidence="9 10">
    <name type="scientific">Paenibacillus thalictri</name>
    <dbReference type="NCBI Taxonomy" id="2527873"/>
    <lineage>
        <taxon>Bacteria</taxon>
        <taxon>Bacillati</taxon>
        <taxon>Bacillota</taxon>
        <taxon>Bacilli</taxon>
        <taxon>Bacillales</taxon>
        <taxon>Paenibacillaceae</taxon>
        <taxon>Paenibacillus</taxon>
    </lineage>
</organism>
<dbReference type="GO" id="GO:0022857">
    <property type="term" value="F:transmembrane transporter activity"/>
    <property type="evidence" value="ECO:0007669"/>
    <property type="project" value="InterPro"/>
</dbReference>
<feature type="transmembrane region" description="Helical" evidence="7">
    <location>
        <begin position="169"/>
        <end position="188"/>
    </location>
</feature>
<comment type="subcellular location">
    <subcellularLocation>
        <location evidence="1">Cell membrane</location>
        <topology evidence="1">Multi-pass membrane protein</topology>
    </subcellularLocation>
</comment>
<feature type="transmembrane region" description="Helical" evidence="7">
    <location>
        <begin position="50"/>
        <end position="69"/>
    </location>
</feature>
<feature type="transmembrane region" description="Helical" evidence="7">
    <location>
        <begin position="263"/>
        <end position="285"/>
    </location>
</feature>
<dbReference type="PANTHER" id="PTHR11360">
    <property type="entry name" value="MONOCARBOXYLATE TRANSPORTER"/>
    <property type="match status" value="1"/>
</dbReference>
<feature type="transmembrane region" description="Helical" evidence="7">
    <location>
        <begin position="139"/>
        <end position="157"/>
    </location>
</feature>
<feature type="region of interest" description="Disordered" evidence="6">
    <location>
        <begin position="197"/>
        <end position="219"/>
    </location>
</feature>
<feature type="domain" description="Major facilitator superfamily (MFS) profile" evidence="8">
    <location>
        <begin position="15"/>
        <end position="403"/>
    </location>
</feature>
<evidence type="ECO:0000256" key="1">
    <source>
        <dbReference type="ARBA" id="ARBA00004651"/>
    </source>
</evidence>
<dbReference type="Gene3D" id="1.20.1250.20">
    <property type="entry name" value="MFS general substrate transporter like domains"/>
    <property type="match status" value="2"/>
</dbReference>
<keyword evidence="4 7" id="KW-1133">Transmembrane helix</keyword>
<evidence type="ECO:0000313" key="9">
    <source>
        <dbReference type="EMBL" id="TBL74593.1"/>
    </source>
</evidence>
<evidence type="ECO:0000256" key="2">
    <source>
        <dbReference type="ARBA" id="ARBA00022448"/>
    </source>
</evidence>
<evidence type="ECO:0000256" key="6">
    <source>
        <dbReference type="SAM" id="MobiDB-lite"/>
    </source>
</evidence>
<sequence length="413" mass="44185">MGQKRWYVRHYAWIGLAALWMIGFNGAISRFIMASYQVQMSEDLHVSRGFISIAWSANLLIAALCAPVGGRLVDRYGPRKVMLLASVFSICGTGLVYMSHGPVFFFIGYGVLSGLAGIGASTAFVLLFKWFGRHKAKAAGILSSASSVGLAVCTPVFLANKMLTWENAFFISAALGLVLTIPLILFVIRPAETAAENQTPERKDAPIDAAETPLQPSRPSRGTFSLPIIVVAFALFTCGINMGTVEMNLVAIHQQAEVAAGTIALSMGVLGVMEIIGSLVFGLLMDAIHKRLAMILLYGLRILSFLVLFLHTPWSPVVFAVIFGITYLGAVPGGMLIANELTDRKGSLIGKLLLFHQAGGILGALIGGIAYDAFQNYQLLIAVDAVLCVIAVIGYSLIKLKHSIQKGVLSHAG</sequence>
<protein>
    <submittedName>
        <fullName evidence="9">MFS transporter</fullName>
    </submittedName>
</protein>
<evidence type="ECO:0000259" key="8">
    <source>
        <dbReference type="PROSITE" id="PS50850"/>
    </source>
</evidence>
<dbReference type="RefSeq" id="WP_131016177.1">
    <property type="nucleotide sequence ID" value="NZ_SIRE01000019.1"/>
</dbReference>
<dbReference type="SUPFAM" id="SSF103473">
    <property type="entry name" value="MFS general substrate transporter"/>
    <property type="match status" value="1"/>
</dbReference>
<dbReference type="InterPro" id="IPR050327">
    <property type="entry name" value="Proton-linked_MCT"/>
</dbReference>
<feature type="transmembrane region" description="Helical" evidence="7">
    <location>
        <begin position="224"/>
        <end position="243"/>
    </location>
</feature>
<dbReference type="InterPro" id="IPR020846">
    <property type="entry name" value="MFS_dom"/>
</dbReference>
<dbReference type="Pfam" id="PF07690">
    <property type="entry name" value="MFS_1"/>
    <property type="match status" value="1"/>
</dbReference>
<keyword evidence="10" id="KW-1185">Reference proteome</keyword>
<dbReference type="PROSITE" id="PS50850">
    <property type="entry name" value="MFS"/>
    <property type="match status" value="1"/>
</dbReference>
<reference evidence="9 10" key="1">
    <citation type="submission" date="2019-02" db="EMBL/GenBank/DDBJ databases">
        <title>Paenibacillus sp. nov., isolated from surface-sterilized tissue of Thalictrum simplex L.</title>
        <authorList>
            <person name="Tuo L."/>
        </authorList>
    </citation>
    <scope>NUCLEOTIDE SEQUENCE [LARGE SCALE GENOMIC DNA]</scope>
    <source>
        <strain evidence="9 10">N2SHLJ1</strain>
    </source>
</reference>